<organism evidence="2 3">
    <name type="scientific">Leucobacter chromiireducens subsp. solipictus</name>
    <dbReference type="NCBI Taxonomy" id="398235"/>
    <lineage>
        <taxon>Bacteria</taxon>
        <taxon>Bacillati</taxon>
        <taxon>Actinomycetota</taxon>
        <taxon>Actinomycetes</taxon>
        <taxon>Micrococcales</taxon>
        <taxon>Microbacteriaceae</taxon>
        <taxon>Leucobacter</taxon>
    </lineage>
</organism>
<sequence>MTSGTKRASRRRPGALIAILIAVAVLIGGALIVWAQFTDTSEPRFLTTEESQSLAVSRFNNFTEGTREITLRVAAPNGDLVGEGFFDYASGTGIARLTRADGGRESEGEDRSTPVSLVWWNYEIMGELRSDEPLPNLDDMSELVDRDDWRFATREQVAESPLGALLVLTAGYGFDRPDNPKLIEQSDAVWLGTSDQVPGGEGTWAQLPSADQVREPGSRPANNAALPRVLFDADGTVWQARIGAEGSRFSVLSYGQTRQMSVPSIPSEVFELPAAGTEFGVGATDDGLPGAPAADSEAATGGRSQEEPR</sequence>
<dbReference type="EMBL" id="QYAC01000002">
    <property type="protein sequence ID" value="MBL3678532.1"/>
    <property type="molecule type" value="Genomic_DNA"/>
</dbReference>
<evidence type="ECO:0000313" key="2">
    <source>
        <dbReference type="EMBL" id="MBL3678532.1"/>
    </source>
</evidence>
<dbReference type="RefSeq" id="WP_202343799.1">
    <property type="nucleotide sequence ID" value="NZ_BAAAPI010000008.1"/>
</dbReference>
<evidence type="ECO:0000256" key="1">
    <source>
        <dbReference type="SAM" id="MobiDB-lite"/>
    </source>
</evidence>
<keyword evidence="3" id="KW-1185">Reference proteome</keyword>
<protein>
    <submittedName>
        <fullName evidence="2">Uncharacterized protein</fullName>
    </submittedName>
</protein>
<feature type="region of interest" description="Disordered" evidence="1">
    <location>
        <begin position="278"/>
        <end position="309"/>
    </location>
</feature>
<comment type="caution">
    <text evidence="2">The sequence shown here is derived from an EMBL/GenBank/DDBJ whole genome shotgun (WGS) entry which is preliminary data.</text>
</comment>
<dbReference type="Proteomes" id="UP001645859">
    <property type="component" value="Unassembled WGS sequence"/>
</dbReference>
<accession>A0ABS1SDX3</accession>
<name>A0ABS1SDX3_9MICO</name>
<gene>
    <name evidence="2" type="ORF">D3230_04375</name>
</gene>
<proteinExistence type="predicted"/>
<evidence type="ECO:0000313" key="3">
    <source>
        <dbReference type="Proteomes" id="UP001645859"/>
    </source>
</evidence>
<reference evidence="2 3" key="1">
    <citation type="submission" date="2018-09" db="EMBL/GenBank/DDBJ databases">
        <title>Comparative genomics of Leucobacter spp.</title>
        <authorList>
            <person name="Reis A.C."/>
            <person name="Kolvenbach B.A."/>
            <person name="Corvini P.F.X."/>
            <person name="Nunes O.C."/>
        </authorList>
    </citation>
    <scope>NUCLEOTIDE SEQUENCE [LARGE SCALE GENOMIC DNA]</scope>
    <source>
        <strain evidence="2 3">TAN 31504</strain>
    </source>
</reference>